<sequence length="481" mass="55671">MARSLREWVWDYLEDNGQLPFNVYRGSVSILAQDEDLAEEIHEHLRSLGKKYLTAADVVRFLATPEIRMHFNLKKTPTERTARRWMHTMEYRYGKPVKGMFIDGHERADVVDYRQGIFLPFWASIQDQMAVWDRENNRTLPALPEFPKRKRVVLVTHDESTFYAHDQRQTRWIHTSEKPEPVRKGEGSSIMVSDFMSPDLGWLKSKDGTQEARVIFKAGKNHEGYFSNEHILAQTELAIELFEDHFPGTAIAAFAFDNAPSHQKRAADALSALKMPKNPKLWRPDDKLKMRNGVLPNGEQQPLYFPDDHPTMPGYFKGMSIILQERSLIQEAKLPAQCKNFKCQDVKSACCCRRVLFNQPDFTAQKVALVELIEANGHLVFFYPKYHCELNPIEQCWGTAKYEYRKLPIPANEAQMEVNSRKCLDSVDIVKMRQFTNRSARFIDAYARGLTGAQASWANKRYHGHRVLPESIMNGLEMEKN</sequence>
<dbReference type="OrthoDB" id="10039611at2759"/>
<keyword evidence="2" id="KW-1185">Reference proteome</keyword>
<evidence type="ECO:0000313" key="2">
    <source>
        <dbReference type="Proteomes" id="UP000054279"/>
    </source>
</evidence>
<dbReference type="PANTHER" id="PTHR35871">
    <property type="entry name" value="EXPRESSED PROTEIN"/>
    <property type="match status" value="1"/>
</dbReference>
<protein>
    <recommendedName>
        <fullName evidence="3">Tc1-like transposase DDE domain-containing protein</fullName>
    </recommendedName>
</protein>
<gene>
    <name evidence="1" type="ORF">M422DRAFT_170720</name>
</gene>
<accession>A0A0C9V6N1</accession>
<dbReference type="GO" id="GO:0003676">
    <property type="term" value="F:nucleic acid binding"/>
    <property type="evidence" value="ECO:0007669"/>
    <property type="project" value="InterPro"/>
</dbReference>
<dbReference type="HOGENOM" id="CLU_005726_1_0_1"/>
<organism evidence="1 2">
    <name type="scientific">Sphaerobolus stellatus (strain SS14)</name>
    <dbReference type="NCBI Taxonomy" id="990650"/>
    <lineage>
        <taxon>Eukaryota</taxon>
        <taxon>Fungi</taxon>
        <taxon>Dikarya</taxon>
        <taxon>Basidiomycota</taxon>
        <taxon>Agaricomycotina</taxon>
        <taxon>Agaricomycetes</taxon>
        <taxon>Phallomycetidae</taxon>
        <taxon>Geastrales</taxon>
        <taxon>Sphaerobolaceae</taxon>
        <taxon>Sphaerobolus</taxon>
    </lineage>
</organism>
<dbReference type="AlphaFoldDB" id="A0A0C9V6N1"/>
<proteinExistence type="predicted"/>
<name>A0A0C9V6N1_SPHS4</name>
<dbReference type="Gene3D" id="3.30.420.10">
    <property type="entry name" value="Ribonuclease H-like superfamily/Ribonuclease H"/>
    <property type="match status" value="1"/>
</dbReference>
<reference evidence="1 2" key="1">
    <citation type="submission" date="2014-06" db="EMBL/GenBank/DDBJ databases">
        <title>Evolutionary Origins and Diversification of the Mycorrhizal Mutualists.</title>
        <authorList>
            <consortium name="DOE Joint Genome Institute"/>
            <consortium name="Mycorrhizal Genomics Consortium"/>
            <person name="Kohler A."/>
            <person name="Kuo A."/>
            <person name="Nagy L.G."/>
            <person name="Floudas D."/>
            <person name="Copeland A."/>
            <person name="Barry K.W."/>
            <person name="Cichocki N."/>
            <person name="Veneault-Fourrey C."/>
            <person name="LaButti K."/>
            <person name="Lindquist E.A."/>
            <person name="Lipzen A."/>
            <person name="Lundell T."/>
            <person name="Morin E."/>
            <person name="Murat C."/>
            <person name="Riley R."/>
            <person name="Ohm R."/>
            <person name="Sun H."/>
            <person name="Tunlid A."/>
            <person name="Henrissat B."/>
            <person name="Grigoriev I.V."/>
            <person name="Hibbett D.S."/>
            <person name="Martin F."/>
        </authorList>
    </citation>
    <scope>NUCLEOTIDE SEQUENCE [LARGE SCALE GENOMIC DNA]</scope>
    <source>
        <strain evidence="1 2">SS14</strain>
    </source>
</reference>
<dbReference type="Proteomes" id="UP000054279">
    <property type="component" value="Unassembled WGS sequence"/>
</dbReference>
<evidence type="ECO:0000313" key="1">
    <source>
        <dbReference type="EMBL" id="KIJ42644.1"/>
    </source>
</evidence>
<dbReference type="EMBL" id="KN837128">
    <property type="protein sequence ID" value="KIJ42644.1"/>
    <property type="molecule type" value="Genomic_DNA"/>
</dbReference>
<dbReference type="PANTHER" id="PTHR35871:SF1">
    <property type="entry name" value="CXC1-LIKE CYSTEINE CLUSTER ASSOCIATED WITH KDZ TRANSPOSASES DOMAIN-CONTAINING PROTEIN"/>
    <property type="match status" value="1"/>
</dbReference>
<evidence type="ECO:0008006" key="3">
    <source>
        <dbReference type="Google" id="ProtNLM"/>
    </source>
</evidence>
<dbReference type="InterPro" id="IPR036397">
    <property type="entry name" value="RNaseH_sf"/>
</dbReference>